<name>A0A0C2Z367_HEBCY</name>
<protein>
    <submittedName>
        <fullName evidence="1">Uncharacterized protein</fullName>
    </submittedName>
</protein>
<dbReference type="Proteomes" id="UP000053424">
    <property type="component" value="Unassembled WGS sequence"/>
</dbReference>
<gene>
    <name evidence="1" type="ORF">M413DRAFT_439372</name>
</gene>
<reference evidence="1 2" key="1">
    <citation type="submission" date="2014-04" db="EMBL/GenBank/DDBJ databases">
        <authorList>
            <consortium name="DOE Joint Genome Institute"/>
            <person name="Kuo A."/>
            <person name="Gay G."/>
            <person name="Dore J."/>
            <person name="Kohler A."/>
            <person name="Nagy L.G."/>
            <person name="Floudas D."/>
            <person name="Copeland A."/>
            <person name="Barry K.W."/>
            <person name="Cichocki N."/>
            <person name="Veneault-Fourrey C."/>
            <person name="LaButti K."/>
            <person name="Lindquist E.A."/>
            <person name="Lipzen A."/>
            <person name="Lundell T."/>
            <person name="Morin E."/>
            <person name="Murat C."/>
            <person name="Sun H."/>
            <person name="Tunlid A."/>
            <person name="Henrissat B."/>
            <person name="Grigoriev I.V."/>
            <person name="Hibbett D.S."/>
            <person name="Martin F."/>
            <person name="Nordberg H.P."/>
            <person name="Cantor M.N."/>
            <person name="Hua S.X."/>
        </authorList>
    </citation>
    <scope>NUCLEOTIDE SEQUENCE [LARGE SCALE GENOMIC DNA]</scope>
    <source>
        <strain evidence="2">h7</strain>
    </source>
</reference>
<keyword evidence="2" id="KW-1185">Reference proteome</keyword>
<accession>A0A0C2Z367</accession>
<dbReference type="OrthoDB" id="3052944at2759"/>
<sequence>MPSSYFSPPSSPTFGFFPTGATSPNAFSGFHQNPRETYTMYSAFAPGTSQGAGNKGPAQGGKSVLKRLMWLL</sequence>
<organism evidence="1 2">
    <name type="scientific">Hebeloma cylindrosporum</name>
    <dbReference type="NCBI Taxonomy" id="76867"/>
    <lineage>
        <taxon>Eukaryota</taxon>
        <taxon>Fungi</taxon>
        <taxon>Dikarya</taxon>
        <taxon>Basidiomycota</taxon>
        <taxon>Agaricomycotina</taxon>
        <taxon>Agaricomycetes</taxon>
        <taxon>Agaricomycetidae</taxon>
        <taxon>Agaricales</taxon>
        <taxon>Agaricineae</taxon>
        <taxon>Hymenogastraceae</taxon>
        <taxon>Hebeloma</taxon>
    </lineage>
</organism>
<evidence type="ECO:0000313" key="1">
    <source>
        <dbReference type="EMBL" id="KIM47702.1"/>
    </source>
</evidence>
<evidence type="ECO:0000313" key="2">
    <source>
        <dbReference type="Proteomes" id="UP000053424"/>
    </source>
</evidence>
<proteinExistence type="predicted"/>
<dbReference type="HOGENOM" id="CLU_200672_0_0_1"/>
<dbReference type="EMBL" id="KN831769">
    <property type="protein sequence ID" value="KIM47702.1"/>
    <property type="molecule type" value="Genomic_DNA"/>
</dbReference>
<dbReference type="AlphaFoldDB" id="A0A0C2Z367"/>
<reference evidence="2" key="2">
    <citation type="submission" date="2015-01" db="EMBL/GenBank/DDBJ databases">
        <title>Evolutionary Origins and Diversification of the Mycorrhizal Mutualists.</title>
        <authorList>
            <consortium name="DOE Joint Genome Institute"/>
            <consortium name="Mycorrhizal Genomics Consortium"/>
            <person name="Kohler A."/>
            <person name="Kuo A."/>
            <person name="Nagy L.G."/>
            <person name="Floudas D."/>
            <person name="Copeland A."/>
            <person name="Barry K.W."/>
            <person name="Cichocki N."/>
            <person name="Veneault-Fourrey C."/>
            <person name="LaButti K."/>
            <person name="Lindquist E.A."/>
            <person name="Lipzen A."/>
            <person name="Lundell T."/>
            <person name="Morin E."/>
            <person name="Murat C."/>
            <person name="Riley R."/>
            <person name="Ohm R."/>
            <person name="Sun H."/>
            <person name="Tunlid A."/>
            <person name="Henrissat B."/>
            <person name="Grigoriev I.V."/>
            <person name="Hibbett D.S."/>
            <person name="Martin F."/>
        </authorList>
    </citation>
    <scope>NUCLEOTIDE SEQUENCE [LARGE SCALE GENOMIC DNA]</scope>
    <source>
        <strain evidence="2">h7</strain>
    </source>
</reference>